<evidence type="ECO:0000313" key="2">
    <source>
        <dbReference type="Proteomes" id="UP000308267"/>
    </source>
</evidence>
<protein>
    <submittedName>
        <fullName evidence="1">Uncharacterized protein</fullName>
    </submittedName>
</protein>
<accession>A0A4V6RH74</accession>
<dbReference type="Proteomes" id="UP000308267">
    <property type="component" value="Unassembled WGS sequence"/>
</dbReference>
<name>A0A4V6RH74_OPIFE</name>
<proteinExistence type="predicted"/>
<reference evidence="1 2" key="1">
    <citation type="journal article" date="2019" name="BMC Genomics">
        <title>New insights from Opisthorchis felineus genome: update on genomics of the epidemiologically important liver flukes.</title>
        <authorList>
            <person name="Ershov N.I."/>
            <person name="Mordvinov V.A."/>
            <person name="Prokhortchouk E.B."/>
            <person name="Pakharukova M.Y."/>
            <person name="Gunbin K.V."/>
            <person name="Ustyantsev K."/>
            <person name="Genaev M.A."/>
            <person name="Blinov A.G."/>
            <person name="Mazur A."/>
            <person name="Boulygina E."/>
            <person name="Tsygankova S."/>
            <person name="Khrameeva E."/>
            <person name="Chekanov N."/>
            <person name="Fan G."/>
            <person name="Xiao A."/>
            <person name="Zhang H."/>
            <person name="Xu X."/>
            <person name="Yang H."/>
            <person name="Solovyev V."/>
            <person name="Lee S.M."/>
            <person name="Liu X."/>
            <person name="Afonnikov D.A."/>
            <person name="Skryabin K.G."/>
        </authorList>
    </citation>
    <scope>NUCLEOTIDE SEQUENCE [LARGE SCALE GENOMIC DNA]</scope>
    <source>
        <strain evidence="1">AK-0245</strain>
        <tissue evidence="1">Whole organism</tissue>
    </source>
</reference>
<organism evidence="1 2">
    <name type="scientific">Opisthorchis felineus</name>
    <dbReference type="NCBI Taxonomy" id="147828"/>
    <lineage>
        <taxon>Eukaryota</taxon>
        <taxon>Metazoa</taxon>
        <taxon>Spiralia</taxon>
        <taxon>Lophotrochozoa</taxon>
        <taxon>Platyhelminthes</taxon>
        <taxon>Trematoda</taxon>
        <taxon>Digenea</taxon>
        <taxon>Opisthorchiida</taxon>
        <taxon>Opisthorchiata</taxon>
        <taxon>Opisthorchiidae</taxon>
        <taxon>Opisthorchis</taxon>
    </lineage>
</organism>
<gene>
    <name evidence="1" type="ORF">CRM22_001457</name>
</gene>
<keyword evidence="2" id="KW-1185">Reference proteome</keyword>
<dbReference type="EMBL" id="SJOL01002610">
    <property type="protein sequence ID" value="TGZ73534.1"/>
    <property type="molecule type" value="Genomic_DNA"/>
</dbReference>
<evidence type="ECO:0000313" key="1">
    <source>
        <dbReference type="EMBL" id="TGZ73534.1"/>
    </source>
</evidence>
<dbReference type="AlphaFoldDB" id="A0A4V6RH74"/>
<comment type="caution">
    <text evidence="1">The sequence shown here is derived from an EMBL/GenBank/DDBJ whole genome shotgun (WGS) entry which is preliminary data.</text>
</comment>
<sequence length="99" mass="11172">MSILPNRCTRGQSFDGSVGETMHFFSLYAVYHRETVISGCLTFFSCSPSFRNEFRVVSPYECVCTTDSNNRVRGSKLFFCATSSALFFLSSIDRAFIAF</sequence>